<feature type="transmembrane region" description="Helical" evidence="6">
    <location>
        <begin position="29"/>
        <end position="50"/>
    </location>
</feature>
<dbReference type="GO" id="GO:0030288">
    <property type="term" value="C:outer membrane-bounded periplasmic space"/>
    <property type="evidence" value="ECO:0007669"/>
    <property type="project" value="TreeGrafter"/>
</dbReference>
<keyword evidence="3 5" id="KW-0378">Hydrolase</keyword>
<gene>
    <name evidence="8" type="ORF">COW24_05790</name>
</gene>
<dbReference type="PANTHER" id="PTHR32060:SF30">
    <property type="entry name" value="CARBOXY-TERMINAL PROCESSING PROTEASE CTPA"/>
    <property type="match status" value="1"/>
</dbReference>
<dbReference type="FunFam" id="2.30.42.10:FF:000063">
    <property type="entry name" value="Peptidase, S41 family"/>
    <property type="match status" value="1"/>
</dbReference>
<evidence type="ECO:0000256" key="6">
    <source>
        <dbReference type="SAM" id="Phobius"/>
    </source>
</evidence>
<dbReference type="EMBL" id="PFGC01000060">
    <property type="protein sequence ID" value="PIW36347.1"/>
    <property type="molecule type" value="Genomic_DNA"/>
</dbReference>
<evidence type="ECO:0000256" key="5">
    <source>
        <dbReference type="RuleBase" id="RU004404"/>
    </source>
</evidence>
<feature type="domain" description="PDZ" evidence="7">
    <location>
        <begin position="132"/>
        <end position="214"/>
    </location>
</feature>
<evidence type="ECO:0000256" key="3">
    <source>
        <dbReference type="ARBA" id="ARBA00022801"/>
    </source>
</evidence>
<dbReference type="Pfam" id="PF03572">
    <property type="entry name" value="Peptidase_S41"/>
    <property type="match status" value="1"/>
</dbReference>
<dbReference type="GO" id="GO:0008236">
    <property type="term" value="F:serine-type peptidase activity"/>
    <property type="evidence" value="ECO:0007669"/>
    <property type="project" value="UniProtKB-KW"/>
</dbReference>
<keyword evidence="4 5" id="KW-0720">Serine protease</keyword>
<dbReference type="AlphaFoldDB" id="A0A2M7H275"/>
<dbReference type="Pfam" id="PF22694">
    <property type="entry name" value="CtpB_N-like"/>
    <property type="match status" value="1"/>
</dbReference>
<dbReference type="GO" id="GO:0004175">
    <property type="term" value="F:endopeptidase activity"/>
    <property type="evidence" value="ECO:0007669"/>
    <property type="project" value="TreeGrafter"/>
</dbReference>
<dbReference type="Gene3D" id="3.90.226.10">
    <property type="entry name" value="2-enoyl-CoA Hydratase, Chain A, domain 1"/>
    <property type="match status" value="1"/>
</dbReference>
<dbReference type="InterPro" id="IPR055210">
    <property type="entry name" value="CtpA/B_N"/>
</dbReference>
<dbReference type="Gene3D" id="2.30.42.10">
    <property type="match status" value="1"/>
</dbReference>
<sequence>MNALKNDLPPSGQTLHEFEDKRHQGSRRLFLATIGLAVFVAGIGLGFFAGSTKDSYAGISYEEAQQLLDDDLLQDPAQSKASFEQFWRVWTLVQRKYVNQPVSDDQLLYGAIGGIVEGLDDPYSVFFPPEDSAAFLDEINGNFQGIGAEVGVKNELLTIIAPLPDSPAEKAGLQAGDHVVLIDGLDTSGMSLDAAVSHIRGEQGTVVTLLIERAGNDDLIEVSVTRDVIHVESVQTETVTVDGNDIVHLKLTAFNSDTAAAFDEAVNEMLLQQPDGIILDMRNNAGGFLTAAIDIASHFLAPGEIVVYEESGTSGEKSYEASKTQSLAGIPVVVLINRGSASAAEILAGALQDHDQAVVMGTESFGKGTVQDLQTFDDGSSLKLTVARWLTPDRHLIDKKGIQPDYYMDRTAEDYSADVDPQLDLAEEYFQDPTGFVEVKQKYLAPTDVTE</sequence>
<dbReference type="GO" id="GO:0006508">
    <property type="term" value="P:proteolysis"/>
    <property type="evidence" value="ECO:0007669"/>
    <property type="project" value="UniProtKB-KW"/>
</dbReference>
<dbReference type="NCBIfam" id="TIGR00225">
    <property type="entry name" value="prc"/>
    <property type="match status" value="1"/>
</dbReference>
<dbReference type="Gene3D" id="3.30.750.44">
    <property type="match status" value="1"/>
</dbReference>
<dbReference type="InterPro" id="IPR041489">
    <property type="entry name" value="PDZ_6"/>
</dbReference>
<keyword evidence="6" id="KW-1133">Transmembrane helix</keyword>
<evidence type="ECO:0000313" key="9">
    <source>
        <dbReference type="Proteomes" id="UP000230292"/>
    </source>
</evidence>
<name>A0A2M7H275_9BACT</name>
<dbReference type="Proteomes" id="UP000230292">
    <property type="component" value="Unassembled WGS sequence"/>
</dbReference>
<evidence type="ECO:0000259" key="7">
    <source>
        <dbReference type="PROSITE" id="PS50106"/>
    </source>
</evidence>
<dbReference type="CDD" id="cd06782">
    <property type="entry name" value="cpPDZ_CPP-like"/>
    <property type="match status" value="1"/>
</dbReference>
<dbReference type="SMART" id="SM00228">
    <property type="entry name" value="PDZ"/>
    <property type="match status" value="1"/>
</dbReference>
<keyword evidence="6" id="KW-0472">Membrane</keyword>
<protein>
    <recommendedName>
        <fullName evidence="7">PDZ domain-containing protein</fullName>
    </recommendedName>
</protein>
<dbReference type="CDD" id="cd07560">
    <property type="entry name" value="Peptidase_S41_CPP"/>
    <property type="match status" value="1"/>
</dbReference>
<organism evidence="8 9">
    <name type="scientific">Candidatus Kerfeldbacteria bacterium CG15_BIG_FIL_POST_REV_8_21_14_020_45_12</name>
    <dbReference type="NCBI Taxonomy" id="2014247"/>
    <lineage>
        <taxon>Bacteria</taxon>
        <taxon>Candidatus Kerfeldiibacteriota</taxon>
    </lineage>
</organism>
<dbReference type="PANTHER" id="PTHR32060">
    <property type="entry name" value="TAIL-SPECIFIC PROTEASE"/>
    <property type="match status" value="1"/>
</dbReference>
<keyword evidence="2 5" id="KW-0645">Protease</keyword>
<dbReference type="InterPro" id="IPR004447">
    <property type="entry name" value="Peptidase_S41A"/>
</dbReference>
<evidence type="ECO:0000313" key="8">
    <source>
        <dbReference type="EMBL" id="PIW36347.1"/>
    </source>
</evidence>
<dbReference type="Pfam" id="PF17820">
    <property type="entry name" value="PDZ_6"/>
    <property type="match status" value="1"/>
</dbReference>
<proteinExistence type="inferred from homology"/>
<keyword evidence="6" id="KW-0812">Transmembrane</keyword>
<reference evidence="8 9" key="1">
    <citation type="submission" date="2017-09" db="EMBL/GenBank/DDBJ databases">
        <title>Depth-based differentiation of microbial function through sediment-hosted aquifers and enrichment of novel symbionts in the deep terrestrial subsurface.</title>
        <authorList>
            <person name="Probst A.J."/>
            <person name="Ladd B."/>
            <person name="Jarett J.K."/>
            <person name="Geller-Mcgrath D.E."/>
            <person name="Sieber C.M."/>
            <person name="Emerson J.B."/>
            <person name="Anantharaman K."/>
            <person name="Thomas B.C."/>
            <person name="Malmstrom R."/>
            <person name="Stieglmeier M."/>
            <person name="Klingl A."/>
            <person name="Woyke T."/>
            <person name="Ryan C.M."/>
            <person name="Banfield J.F."/>
        </authorList>
    </citation>
    <scope>NUCLEOTIDE SEQUENCE [LARGE SCALE GENOMIC DNA]</scope>
    <source>
        <strain evidence="8">CG15_BIG_FIL_POST_REV_8_21_14_020_45_12</strain>
    </source>
</reference>
<dbReference type="InterPro" id="IPR005151">
    <property type="entry name" value="Tail-specific_protease"/>
</dbReference>
<dbReference type="InterPro" id="IPR029045">
    <property type="entry name" value="ClpP/crotonase-like_dom_sf"/>
</dbReference>
<dbReference type="SMART" id="SM00245">
    <property type="entry name" value="TSPc"/>
    <property type="match status" value="1"/>
</dbReference>
<evidence type="ECO:0000256" key="2">
    <source>
        <dbReference type="ARBA" id="ARBA00022670"/>
    </source>
</evidence>
<dbReference type="InterPro" id="IPR001478">
    <property type="entry name" value="PDZ"/>
</dbReference>
<comment type="similarity">
    <text evidence="1 5">Belongs to the peptidase S41A family.</text>
</comment>
<dbReference type="GO" id="GO:0007165">
    <property type="term" value="P:signal transduction"/>
    <property type="evidence" value="ECO:0007669"/>
    <property type="project" value="TreeGrafter"/>
</dbReference>
<evidence type="ECO:0000256" key="1">
    <source>
        <dbReference type="ARBA" id="ARBA00009179"/>
    </source>
</evidence>
<dbReference type="SUPFAM" id="SSF52096">
    <property type="entry name" value="ClpP/crotonase"/>
    <property type="match status" value="1"/>
</dbReference>
<dbReference type="SUPFAM" id="SSF50156">
    <property type="entry name" value="PDZ domain-like"/>
    <property type="match status" value="1"/>
</dbReference>
<comment type="caution">
    <text evidence="8">The sequence shown here is derived from an EMBL/GenBank/DDBJ whole genome shotgun (WGS) entry which is preliminary data.</text>
</comment>
<accession>A0A2M7H275</accession>
<dbReference type="InterPro" id="IPR036034">
    <property type="entry name" value="PDZ_sf"/>
</dbReference>
<evidence type="ECO:0000256" key="4">
    <source>
        <dbReference type="ARBA" id="ARBA00022825"/>
    </source>
</evidence>
<dbReference type="PROSITE" id="PS50106">
    <property type="entry name" value="PDZ"/>
    <property type="match status" value="1"/>
</dbReference>